<evidence type="ECO:0000313" key="1">
    <source>
        <dbReference type="EMBL" id="KAF7368639.1"/>
    </source>
</evidence>
<gene>
    <name evidence="1" type="ORF">MVEN_00188100</name>
</gene>
<dbReference type="EMBL" id="JACAZI010000002">
    <property type="protein sequence ID" value="KAF7368639.1"/>
    <property type="molecule type" value="Genomic_DNA"/>
</dbReference>
<name>A0A8H6Z0B0_9AGAR</name>
<proteinExistence type="predicted"/>
<dbReference type="OrthoDB" id="2955516at2759"/>
<evidence type="ECO:0000313" key="2">
    <source>
        <dbReference type="Proteomes" id="UP000620124"/>
    </source>
</evidence>
<accession>A0A8H6Z0B0</accession>
<dbReference type="AlphaFoldDB" id="A0A8H6Z0B0"/>
<keyword evidence="2" id="KW-1185">Reference proteome</keyword>
<protein>
    <submittedName>
        <fullName evidence="1">Uncharacterized protein</fullName>
    </submittedName>
</protein>
<organism evidence="1 2">
    <name type="scientific">Mycena venus</name>
    <dbReference type="NCBI Taxonomy" id="2733690"/>
    <lineage>
        <taxon>Eukaryota</taxon>
        <taxon>Fungi</taxon>
        <taxon>Dikarya</taxon>
        <taxon>Basidiomycota</taxon>
        <taxon>Agaricomycotina</taxon>
        <taxon>Agaricomycetes</taxon>
        <taxon>Agaricomycetidae</taxon>
        <taxon>Agaricales</taxon>
        <taxon>Marasmiineae</taxon>
        <taxon>Mycenaceae</taxon>
        <taxon>Mycena</taxon>
    </lineage>
</organism>
<dbReference type="Proteomes" id="UP000620124">
    <property type="component" value="Unassembled WGS sequence"/>
</dbReference>
<reference evidence="1" key="1">
    <citation type="submission" date="2020-05" db="EMBL/GenBank/DDBJ databases">
        <title>Mycena genomes resolve the evolution of fungal bioluminescence.</title>
        <authorList>
            <person name="Tsai I.J."/>
        </authorList>
    </citation>
    <scope>NUCLEOTIDE SEQUENCE</scope>
    <source>
        <strain evidence="1">CCC161011</strain>
    </source>
</reference>
<sequence>MPPSVTKDRFTVLGVHPAPAHLSKFDFESKIEAFLESILALPIAQKYFLKTEIFFQTKELAQLEGSSEGFWLPEPEPTMCIIKYEFETLDHNIEVLNDPELLAVVLGEQELGFNTLSTTFAADVLTTIDAPASQSAVTLQEHKHVVSLFKGPGLEAFEQQVKIITGIPAAQKNILKHSVYIQNNNLESRLQALGRRPIEPVSVVIYETETLDNLNALFADAEVKKIVGGAQRESGFLESSHRFIARRVTKLEKA</sequence>
<comment type="caution">
    <text evidence="1">The sequence shown here is derived from an EMBL/GenBank/DDBJ whole genome shotgun (WGS) entry which is preliminary data.</text>
</comment>